<feature type="region of interest" description="Disordered" evidence="1">
    <location>
        <begin position="1"/>
        <end position="41"/>
    </location>
</feature>
<protein>
    <submittedName>
        <fullName evidence="2">Uncharacterized protein</fullName>
    </submittedName>
</protein>
<evidence type="ECO:0000256" key="1">
    <source>
        <dbReference type="SAM" id="MobiDB-lite"/>
    </source>
</evidence>
<proteinExistence type="predicted"/>
<organism evidence="2 3">
    <name type="scientific">Salmonella enterica I</name>
    <dbReference type="NCBI Taxonomy" id="59201"/>
    <lineage>
        <taxon>Bacteria</taxon>
        <taxon>Pseudomonadati</taxon>
        <taxon>Pseudomonadota</taxon>
        <taxon>Gammaproteobacteria</taxon>
        <taxon>Enterobacterales</taxon>
        <taxon>Enterobacteriaceae</taxon>
        <taxon>Salmonella</taxon>
    </lineage>
</organism>
<accession>A0A3S4HWC3</accession>
<feature type="compositionally biased region" description="Basic and acidic residues" evidence="1">
    <location>
        <begin position="1"/>
        <end position="11"/>
    </location>
</feature>
<sequence>MSPAIKKDGAGRHHWSNIDGGKSTAHGVLQTDHNNRINRQDDGYHFFREAAIGNDP</sequence>
<evidence type="ECO:0000313" key="2">
    <source>
        <dbReference type="EMBL" id="VEB59661.1"/>
    </source>
</evidence>
<name>A0A3S4HWC3_SALET</name>
<reference evidence="2 3" key="1">
    <citation type="submission" date="2018-12" db="EMBL/GenBank/DDBJ databases">
        <authorList>
            <consortium name="Pathogen Informatics"/>
        </authorList>
    </citation>
    <scope>NUCLEOTIDE SEQUENCE [LARGE SCALE GENOMIC DNA]</scope>
    <source>
        <strain evidence="2 3">NCTC6754</strain>
    </source>
</reference>
<evidence type="ECO:0000313" key="3">
    <source>
        <dbReference type="Proteomes" id="UP000269208"/>
    </source>
</evidence>
<dbReference type="AlphaFoldDB" id="A0A3S4HWC3"/>
<gene>
    <name evidence="2" type="ORF">NCTC6754_06035</name>
</gene>
<dbReference type="Proteomes" id="UP000269208">
    <property type="component" value="Chromosome"/>
</dbReference>
<dbReference type="EMBL" id="LR134190">
    <property type="protein sequence ID" value="VEB59661.1"/>
    <property type="molecule type" value="Genomic_DNA"/>
</dbReference>